<dbReference type="Proteomes" id="UP000007879">
    <property type="component" value="Unassembled WGS sequence"/>
</dbReference>
<dbReference type="OrthoDB" id="10228841at2759"/>
<reference evidence="1" key="2">
    <citation type="submission" date="2017-05" db="UniProtKB">
        <authorList>
            <consortium name="EnsemblMetazoa"/>
        </authorList>
    </citation>
    <scope>IDENTIFICATION</scope>
</reference>
<dbReference type="EnsemblMetazoa" id="XM_019999010.1">
    <property type="protein sequence ID" value="XP_019854569.1"/>
    <property type="gene ID" value="LOC109583595"/>
</dbReference>
<protein>
    <recommendedName>
        <fullName evidence="3">Death domain-containing protein</fullName>
    </recommendedName>
</protein>
<dbReference type="KEGG" id="aqu:109583595"/>
<proteinExistence type="predicted"/>
<dbReference type="InterPro" id="IPR011029">
    <property type="entry name" value="DEATH-like_dom_sf"/>
</dbReference>
<evidence type="ECO:0000313" key="1">
    <source>
        <dbReference type="EnsemblMetazoa" id="Aqu2.1.26539_001"/>
    </source>
</evidence>
<keyword evidence="2" id="KW-1185">Reference proteome</keyword>
<dbReference type="Gene3D" id="1.10.533.10">
    <property type="entry name" value="Death Domain, Fas"/>
    <property type="match status" value="2"/>
</dbReference>
<dbReference type="CDD" id="cd01670">
    <property type="entry name" value="Death"/>
    <property type="match status" value="1"/>
</dbReference>
<reference evidence="2" key="1">
    <citation type="journal article" date="2010" name="Nature">
        <title>The Amphimedon queenslandica genome and the evolution of animal complexity.</title>
        <authorList>
            <person name="Srivastava M."/>
            <person name="Simakov O."/>
            <person name="Chapman J."/>
            <person name="Fahey B."/>
            <person name="Gauthier M.E."/>
            <person name="Mitros T."/>
            <person name="Richards G.S."/>
            <person name="Conaco C."/>
            <person name="Dacre M."/>
            <person name="Hellsten U."/>
            <person name="Larroux C."/>
            <person name="Putnam N.H."/>
            <person name="Stanke M."/>
            <person name="Adamska M."/>
            <person name="Darling A."/>
            <person name="Degnan S.M."/>
            <person name="Oakley T.H."/>
            <person name="Plachetzki D.C."/>
            <person name="Zhai Y."/>
            <person name="Adamski M."/>
            <person name="Calcino A."/>
            <person name="Cummins S.F."/>
            <person name="Goodstein D.M."/>
            <person name="Harris C."/>
            <person name="Jackson D.J."/>
            <person name="Leys S.P."/>
            <person name="Shu S."/>
            <person name="Woodcroft B.J."/>
            <person name="Vervoort M."/>
            <person name="Kosik K.S."/>
            <person name="Manning G."/>
            <person name="Degnan B.M."/>
            <person name="Rokhsar D.S."/>
        </authorList>
    </citation>
    <scope>NUCLEOTIDE SEQUENCE [LARGE SCALE GENOMIC DNA]</scope>
</reference>
<dbReference type="AlphaFoldDB" id="A0A1X7UF01"/>
<dbReference type="InParanoid" id="A0A1X7UF01"/>
<evidence type="ECO:0000313" key="2">
    <source>
        <dbReference type="Proteomes" id="UP000007879"/>
    </source>
</evidence>
<dbReference type="EnsemblMetazoa" id="Aqu2.1.26539_001">
    <property type="protein sequence ID" value="Aqu2.1.26539_001"/>
    <property type="gene ID" value="Aqu2.1.26539"/>
</dbReference>
<gene>
    <name evidence="1" type="primary">109583595</name>
</gene>
<name>A0A1X7UF01_AMPQE</name>
<organism evidence="1">
    <name type="scientific">Amphimedon queenslandica</name>
    <name type="common">Sponge</name>
    <dbReference type="NCBI Taxonomy" id="400682"/>
    <lineage>
        <taxon>Eukaryota</taxon>
        <taxon>Metazoa</taxon>
        <taxon>Porifera</taxon>
        <taxon>Demospongiae</taxon>
        <taxon>Heteroscleromorpha</taxon>
        <taxon>Haplosclerida</taxon>
        <taxon>Niphatidae</taxon>
        <taxon>Amphimedon</taxon>
    </lineage>
</organism>
<evidence type="ECO:0008006" key="3">
    <source>
        <dbReference type="Google" id="ProtNLM"/>
    </source>
</evidence>
<accession>A0A1X7UF01</accession>
<sequence length="669" mass="76060">MESDIELLAQSSPLLIPLHQNTFELEVHSIETVTMATEQDQRMESSLENDVDPNERAHESLLHLNFDGSTHGELMPQQCIEPSLIVPIEEVLEKARSVFGNLIQLSVDSKGLVYHCDQYGSTLVIPEGAVQQTATVWFGSCFFSDKFKFGNYVPVTPIVWVYINQKLHKCAELYVTHDTDISSEADLCQFTILTADDNSHSGTFEFYQKQNSILQAHSGFEQVFKIQCSHFCSNCVAVHKRQYKAISKRYLIARAEKREKNSNYIIEFIFICQQQGCRKMIEGQCAKEGFMITSYKAVTFTGDGRVSLLFEPDTFIGWKRHYDHLESEYISAESIDYYKIMGCENVGEVTEDELERLDLLEDTLSYPPRFRIQFSREDVFASNQEVVITFNQVHPSVSSKILLESNGIVQTLSPPSSCSSASSNTCSIDSFSIENDPDLGDILHIITSENYLNNNWYAFGYYLKLDTGLLNEIETLCTSTIQCTRRTILHWRNKNKTGLNIPGYISWEPLAIALVKVGFPNLAHKIKDHFQAPPEPEFDPCFTTQGYNGIYCSLCDDYHLNFEELKQHVPSTILNSPPIVLDVINMVAKKIEDKYYLFGLAVGLNDGYLRSLMTDYPTCLDRFIAVLDRWKNNDPDNFKWSTIIEILLSDAIGAAGVAKDVMKYLTIEK</sequence>